<feature type="region of interest" description="Disordered" evidence="3">
    <location>
        <begin position="934"/>
        <end position="1003"/>
    </location>
</feature>
<dbReference type="Pfam" id="PF01344">
    <property type="entry name" value="Kelch_1"/>
    <property type="match status" value="1"/>
</dbReference>
<keyword evidence="5" id="KW-1185">Reference proteome</keyword>
<feature type="region of interest" description="Disordered" evidence="3">
    <location>
        <begin position="1245"/>
        <end position="1284"/>
    </location>
</feature>
<dbReference type="Gene3D" id="2.120.10.80">
    <property type="entry name" value="Kelch-type beta propeller"/>
    <property type="match status" value="2"/>
</dbReference>
<feature type="compositionally biased region" description="Low complexity" evidence="3">
    <location>
        <begin position="786"/>
        <end position="799"/>
    </location>
</feature>
<dbReference type="PANTHER" id="PTHR43503:SF2">
    <property type="entry name" value="NEGATIVE REGULATOR OF SPORULATION MDS3-RELATED"/>
    <property type="match status" value="1"/>
</dbReference>
<feature type="compositionally biased region" description="Polar residues" evidence="3">
    <location>
        <begin position="970"/>
        <end position="984"/>
    </location>
</feature>
<feature type="region of interest" description="Disordered" evidence="3">
    <location>
        <begin position="861"/>
        <end position="907"/>
    </location>
</feature>
<dbReference type="GO" id="GO:0005829">
    <property type="term" value="C:cytosol"/>
    <property type="evidence" value="ECO:0007669"/>
    <property type="project" value="TreeGrafter"/>
</dbReference>
<evidence type="ECO:0000256" key="3">
    <source>
        <dbReference type="SAM" id="MobiDB-lite"/>
    </source>
</evidence>
<dbReference type="Pfam" id="PF24681">
    <property type="entry name" value="Kelch_KLHDC2_KLHL20_DRC7"/>
    <property type="match status" value="1"/>
</dbReference>
<keyword evidence="1" id="KW-0880">Kelch repeat</keyword>
<evidence type="ECO:0000313" key="4">
    <source>
        <dbReference type="EMBL" id="ELU44938.1"/>
    </source>
</evidence>
<feature type="region of interest" description="Disordered" evidence="3">
    <location>
        <begin position="1110"/>
        <end position="1223"/>
    </location>
</feature>
<feature type="compositionally biased region" description="Low complexity" evidence="3">
    <location>
        <begin position="1144"/>
        <end position="1192"/>
    </location>
</feature>
<dbReference type="InterPro" id="IPR015915">
    <property type="entry name" value="Kelch-typ_b-propeller"/>
</dbReference>
<dbReference type="InterPro" id="IPR011333">
    <property type="entry name" value="SKP1/BTB/POZ_sf"/>
</dbReference>
<feature type="region of interest" description="Disordered" evidence="3">
    <location>
        <begin position="670"/>
        <end position="690"/>
    </location>
</feature>
<protein>
    <submittedName>
        <fullName evidence="4">Regulatory protein ral2</fullName>
    </submittedName>
</protein>
<reference evidence="4 5" key="1">
    <citation type="journal article" date="2013" name="Nat. Commun.">
        <title>The evolution and pathogenic mechanisms of the rice sheath blight pathogen.</title>
        <authorList>
            <person name="Zheng A."/>
            <person name="Lin R."/>
            <person name="Xu L."/>
            <person name="Qin P."/>
            <person name="Tang C."/>
            <person name="Ai P."/>
            <person name="Zhang D."/>
            <person name="Liu Y."/>
            <person name="Sun Z."/>
            <person name="Feng H."/>
            <person name="Wang Y."/>
            <person name="Chen Y."/>
            <person name="Liang X."/>
            <person name="Fu R."/>
            <person name="Li Q."/>
            <person name="Zhang J."/>
            <person name="Yu X."/>
            <person name="Xie Z."/>
            <person name="Ding L."/>
            <person name="Guan P."/>
            <person name="Tang J."/>
            <person name="Liang Y."/>
            <person name="Wang S."/>
            <person name="Deng Q."/>
            <person name="Li S."/>
            <person name="Zhu J."/>
            <person name="Wang L."/>
            <person name="Liu H."/>
            <person name="Li P."/>
        </authorList>
    </citation>
    <scope>NUCLEOTIDE SEQUENCE [LARGE SCALE GENOMIC DNA]</scope>
    <source>
        <strain evidence="5">AG-1 IA</strain>
    </source>
</reference>
<dbReference type="Proteomes" id="UP000011668">
    <property type="component" value="Unassembled WGS sequence"/>
</dbReference>
<feature type="compositionally biased region" description="Basic and acidic residues" evidence="3">
    <location>
        <begin position="950"/>
        <end position="961"/>
    </location>
</feature>
<evidence type="ECO:0000313" key="5">
    <source>
        <dbReference type="Proteomes" id="UP000011668"/>
    </source>
</evidence>
<dbReference type="InterPro" id="IPR006652">
    <property type="entry name" value="Kelch_1"/>
</dbReference>
<dbReference type="HOGENOM" id="CLU_005169_0_0_1"/>
<sequence length="1401" mass="153766">MWFYEVEVPKAGRVATLPQGSVDRPSVQKPDALWEYFVHAWLLRCCDKNHVNGMRINCTARIQWRVSIVSDAIMVSIRYAYGACDTPPKRVRLTRVRCDTNSSRLKCVLAVYMLYHWNSAQHGVFQAAVGSMANQWSGKNAGNKTMVQGHAQTHVTLDTGLHLSLTFFPTVVGEQTSILCLPFPHTRISPLLSFAYITVNGASTTVIGSQMYLFGGRLVTQRRMVADLYCFHLEEYTWERLAPPDLDPNAPPPRYFHSADVWNGHLVIFGGMGYGSSAHTPDDLCVLADVRLYSLADASWLAEPPVQAPSTSRPLNSEPDPAAAGETFTGLVPRARYAHLSAVSGDQLYIIGGQDMANAWLDDIHVFDLPSRTWVARVPYPRHCGTYRSVAVCAPERVVNPARISANIHDDTPSNQDELIELPFTSDTSAQSPNKLQFTDVKRELQTLHPTPSTPDSPFTMTDASALLTGTSLPPGLRFPTGALLGTHLLIAGTYLAHTFQSYSLWALDLRTYSWSRIDPGAALSHGSWGRGVVWGNGGRFVVFGNREGNLVEDYNRRLLGWGDVAYVDLEAFGVYSPPRRMFSAPTPPILATEVAVDISCQDPAQTHALLPVIANLRMLHQEQLTDFEIVADDNRRIKCSSAVLEARWGWFRRQRQLFRKKAQRVEAELSRDPMRARSSSRSGVSEIGEEHSFANMDDRELAELDPRLASRELRLSEPYAVTLALLQYLYGLTLVTSLQHAPPVLSALLLIACTYTEEDQFKEESSFGEIRLNYNSNGNGHTHPRSLGSSPSSSSGRIPLPPRPTLPQFDAMPHLTGLVKHAMHRALSPTNSVGVYEVATLCDCQSLQIRALKVVMASSKKQAHKQRQHGSGSGPSGRPRGVSDTNGLPLPGRPRTADGAGNTAVGGNMRMEIDSGWNLGRGCHVLGVHVWGPTSRLPVTSTGRQKRLHTADGTRPREPLVKNPPIEPSLSSRTPGTPNSRRTNGAGPLFGPVPKHSPPPEPLTVDPLERTGRQGYRGLLDAVGDGLYSDGGDHYSESQHLPVVAAPRSDIPSDSRNGELRLDSRSSHAALRELYSRHRPALDEHGNPVDVDLEQRKTQIVHQWSQHVTMADSDDQHQQVDQRQPRSHVSPELMPSQSINDESSVSPSRTRHSPTTSPVFTGGASLATVSSVSTTTSTQTGSASSGGSASVRAQTDHTRPVPIRSAGHQHQGSEATVRPANQEKVRRVLVGISPYGAPIYRELHPDEPDLEPNSMGASSAGRIKTKDKVTSGGKSEGGGSGGLGWFLSPQAKAEKAAAKVQAKIEKRAREVADREATLMKEAERRKLKEEMQDRLTKIRSGTTKDVQNKDLPRIDGHKFAFMECRQVGRSVRRYMRHLTDVAVAPPDAIPYYGLRVACRA</sequence>
<dbReference type="PANTHER" id="PTHR43503">
    <property type="entry name" value="MCG48959-RELATED"/>
    <property type="match status" value="1"/>
</dbReference>
<dbReference type="OrthoDB" id="10001928at2759"/>
<evidence type="ECO:0000256" key="1">
    <source>
        <dbReference type="ARBA" id="ARBA00022441"/>
    </source>
</evidence>
<dbReference type="EMBL" id="AFRT01000240">
    <property type="protein sequence ID" value="ELU44938.1"/>
    <property type="molecule type" value="Genomic_DNA"/>
</dbReference>
<name>L8X7B7_THACA</name>
<organism evidence="4 5">
    <name type="scientific">Thanatephorus cucumeris (strain AG1-IA)</name>
    <name type="common">Rice sheath blight fungus</name>
    <name type="synonym">Rhizoctonia solani</name>
    <dbReference type="NCBI Taxonomy" id="983506"/>
    <lineage>
        <taxon>Eukaryota</taxon>
        <taxon>Fungi</taxon>
        <taxon>Dikarya</taxon>
        <taxon>Basidiomycota</taxon>
        <taxon>Agaricomycotina</taxon>
        <taxon>Agaricomycetes</taxon>
        <taxon>Cantharellales</taxon>
        <taxon>Ceratobasidiaceae</taxon>
        <taxon>Rhizoctonia</taxon>
        <taxon>Rhizoctonia solani AG-1</taxon>
    </lineage>
</organism>
<proteinExistence type="predicted"/>
<keyword evidence="2" id="KW-0677">Repeat</keyword>
<accession>L8X7B7</accession>
<dbReference type="STRING" id="983506.L8X7B7"/>
<evidence type="ECO:0000256" key="2">
    <source>
        <dbReference type="ARBA" id="ARBA00022737"/>
    </source>
</evidence>
<feature type="region of interest" description="Disordered" evidence="3">
    <location>
        <begin position="305"/>
        <end position="326"/>
    </location>
</feature>
<feature type="compositionally biased region" description="Gly residues" evidence="3">
    <location>
        <begin position="1275"/>
        <end position="1284"/>
    </location>
</feature>
<feature type="region of interest" description="Disordered" evidence="3">
    <location>
        <begin position="773"/>
        <end position="810"/>
    </location>
</feature>
<comment type="caution">
    <text evidence="4">The sequence shown here is derived from an EMBL/GenBank/DDBJ whole genome shotgun (WGS) entry which is preliminary data.</text>
</comment>
<dbReference type="SUPFAM" id="SSF117281">
    <property type="entry name" value="Kelch motif"/>
    <property type="match status" value="1"/>
</dbReference>
<feature type="compositionally biased region" description="Basic and acidic residues" evidence="3">
    <location>
        <begin position="1115"/>
        <end position="1125"/>
    </location>
</feature>
<dbReference type="Gene3D" id="3.30.710.10">
    <property type="entry name" value="Potassium Channel Kv1.1, Chain A"/>
    <property type="match status" value="1"/>
</dbReference>
<dbReference type="GO" id="GO:0045454">
    <property type="term" value="P:cell redox homeostasis"/>
    <property type="evidence" value="ECO:0007669"/>
    <property type="project" value="TreeGrafter"/>
</dbReference>
<gene>
    <name evidence="4" type="ORF">AG1IA_01033</name>
</gene>
<dbReference type="GO" id="GO:0005739">
    <property type="term" value="C:mitochondrion"/>
    <property type="evidence" value="ECO:0007669"/>
    <property type="project" value="TreeGrafter"/>
</dbReference>